<dbReference type="EC" id="3.4.-.-" evidence="8"/>
<evidence type="ECO:0000256" key="4">
    <source>
        <dbReference type="ARBA" id="ARBA00022723"/>
    </source>
</evidence>
<feature type="transmembrane region" description="Helical" evidence="10">
    <location>
        <begin position="451"/>
        <end position="470"/>
    </location>
</feature>
<dbReference type="Proteomes" id="UP000243876">
    <property type="component" value="Unassembled WGS sequence"/>
</dbReference>
<dbReference type="OrthoDB" id="76293at2759"/>
<feature type="domain" description="Peptidase M28" evidence="11">
    <location>
        <begin position="221"/>
        <end position="332"/>
    </location>
</feature>
<evidence type="ECO:0000256" key="8">
    <source>
        <dbReference type="RuleBase" id="RU361240"/>
    </source>
</evidence>
<evidence type="ECO:0000256" key="10">
    <source>
        <dbReference type="SAM" id="Phobius"/>
    </source>
</evidence>
<keyword evidence="3 8" id="KW-0645">Protease</keyword>
<evidence type="ECO:0000256" key="6">
    <source>
        <dbReference type="ARBA" id="ARBA00022824"/>
    </source>
</evidence>
<dbReference type="Pfam" id="PF22249">
    <property type="entry name" value="ERMP1-TM"/>
    <property type="match status" value="1"/>
</dbReference>
<evidence type="ECO:0000259" key="12">
    <source>
        <dbReference type="Pfam" id="PF22249"/>
    </source>
</evidence>
<feature type="compositionally biased region" description="Pro residues" evidence="9">
    <location>
        <begin position="1"/>
        <end position="17"/>
    </location>
</feature>
<reference evidence="14" key="1">
    <citation type="submission" date="2015-02" db="EMBL/GenBank/DDBJ databases">
        <authorList>
            <person name="Gon?alves P."/>
        </authorList>
    </citation>
    <scope>NUCLEOTIDE SEQUENCE [LARGE SCALE GENOMIC DNA]</scope>
</reference>
<feature type="transmembrane region" description="Helical" evidence="10">
    <location>
        <begin position="407"/>
        <end position="431"/>
    </location>
</feature>
<feature type="transmembrane region" description="Helical" evidence="10">
    <location>
        <begin position="490"/>
        <end position="510"/>
    </location>
</feature>
<evidence type="ECO:0000256" key="2">
    <source>
        <dbReference type="ARBA" id="ARBA00004240"/>
    </source>
</evidence>
<dbReference type="InterPro" id="IPR053974">
    <property type="entry name" value="ERMP1_1-A_TM"/>
</dbReference>
<feature type="domain" description="Endoplasmic reticulum metallopeptidase 1/1-A TM" evidence="12">
    <location>
        <begin position="415"/>
        <end position="600"/>
    </location>
</feature>
<feature type="transmembrane region" description="Helical" evidence="10">
    <location>
        <begin position="551"/>
        <end position="576"/>
    </location>
</feature>
<keyword evidence="10" id="KW-0472">Membrane</keyword>
<evidence type="ECO:0000256" key="9">
    <source>
        <dbReference type="SAM" id="MobiDB-lite"/>
    </source>
</evidence>
<comment type="subcellular location">
    <subcellularLocation>
        <location evidence="2">Endoplasmic reticulum</location>
    </subcellularLocation>
</comment>
<dbReference type="GO" id="GO:0046872">
    <property type="term" value="F:metal ion binding"/>
    <property type="evidence" value="ECO:0007669"/>
    <property type="project" value="UniProtKB-KW"/>
</dbReference>
<feature type="domain" description="Peptidase M28" evidence="11">
    <location>
        <begin position="161"/>
        <end position="217"/>
    </location>
</feature>
<proteinExistence type="inferred from homology"/>
<sequence length="932" mass="102080">MPDPPQPTPAPLKPLPAPSAQVHPRTPRQWRLLPSLVVLLPLLGLVGWTSVHLHYKLPTPQPRLFSSKGTPIFSEVHAMSYVRDLATYQDGTPRYRIVGTKEMVQTDEYLLAKVEEIKAEMVDAHPDGDMQIEVWHQTGDGTHLFDFMDKMVWKKYFGISNVVVRLSDGTQASKANAILVNAHSDSTLPSPGAADDLVGIAAMMEALRVMALSPRRLTNAAHPLKDTIRAVINLEACGTEGKEITFQATSEEMIRALARTPTPYATIIASEIFATGLILSDTDFRQFAEYGNLTGLDMALVQDSYKYHTRLDNVDAIQPGAVQHMGESALALLEYLTSPETSMGNSPHPTPNLPRTPTSALVFFSAMGGNIFAVYTRAQATLFYGILAALAAVVVSDRVDWERNKKVYLLGTVGVVGSVVSALVGANLGAFVTSTIMGKAMSWFRHEALPIVVYGPPALLGVVLWQYFFVSNRVRSPVATVARDAAESALLEHAVLVGLLIYYTAIMMIGHTLGIGSTYLCAIGCVATLVALVLNDYVLKRGEKGVHLATYVVGETLPLLLGVEGIVGFLDLFVPLTGRLGSEAPVDFIIASLTAGVGFLVIPMVRSCCRFRLHYSRLLVDLQLLPFCHRFGASFTARLVLLLTFLTAGSLSWFTRPSWGPYDAEHPKRILVLHMENTTTVPPEFHLHVASVDGNPFFDLVTKATDGLTMPGSVPEPTVADDLSVDWDIIYPVSQFLTTYKVPLPPVHDSYKSPWGDFRVTVEKSTLNAVTRTRSLDLVLHHPSIMWPVIAFEADVVAWDLPQPPERGPIRHHVKSVASYGITRFPLSLTLQLTPEQFAAASRQDQRAKGQRLDISPEDAQLGSLRIDYSGLDPLGMYPASLHSDNPVEAAERKAVRSSKLGMQFFEEFEKRLEEEPVDAMLLSAVAGVAYV</sequence>
<feature type="transmembrane region" description="Helical" evidence="10">
    <location>
        <begin position="588"/>
        <end position="609"/>
    </location>
</feature>
<feature type="region of interest" description="Disordered" evidence="9">
    <location>
        <begin position="1"/>
        <end position="23"/>
    </location>
</feature>
<dbReference type="InterPro" id="IPR045175">
    <property type="entry name" value="M28_fam"/>
</dbReference>
<feature type="transmembrane region" description="Helical" evidence="10">
    <location>
        <begin position="374"/>
        <end position="395"/>
    </location>
</feature>
<evidence type="ECO:0000256" key="5">
    <source>
        <dbReference type="ARBA" id="ARBA00022801"/>
    </source>
</evidence>
<keyword evidence="5 8" id="KW-0378">Hydrolase</keyword>
<comment type="cofactor">
    <cofactor evidence="1">
        <name>Zn(2+)</name>
        <dbReference type="ChEBI" id="CHEBI:29105"/>
    </cofactor>
</comment>
<dbReference type="PANTHER" id="PTHR12147:SF22">
    <property type="entry name" value="ENDOPLASMIC RETICULUM METALLOPEPTIDASE 1"/>
    <property type="match status" value="1"/>
</dbReference>
<feature type="non-terminal residue" evidence="13">
    <location>
        <position position="1"/>
    </location>
</feature>
<dbReference type="SUPFAM" id="SSF53187">
    <property type="entry name" value="Zn-dependent exopeptidases"/>
    <property type="match status" value="1"/>
</dbReference>
<keyword evidence="7 8" id="KW-0862">Zinc</keyword>
<dbReference type="GO" id="GO:0008235">
    <property type="term" value="F:metalloexopeptidase activity"/>
    <property type="evidence" value="ECO:0007669"/>
    <property type="project" value="InterPro"/>
</dbReference>
<dbReference type="Pfam" id="PF04389">
    <property type="entry name" value="Peptidase_M28"/>
    <property type="match status" value="2"/>
</dbReference>
<evidence type="ECO:0000313" key="14">
    <source>
        <dbReference type="Proteomes" id="UP000243876"/>
    </source>
</evidence>
<dbReference type="GO" id="GO:0005783">
    <property type="term" value="C:endoplasmic reticulum"/>
    <property type="evidence" value="ECO:0007669"/>
    <property type="project" value="UniProtKB-SubCell"/>
</dbReference>
<name>A0A0D6EGN5_SPOSA</name>
<keyword evidence="4 8" id="KW-0479">Metal-binding</keyword>
<protein>
    <recommendedName>
        <fullName evidence="8">Peptide hydrolase</fullName>
        <ecNumber evidence="8">3.4.-.-</ecNumber>
    </recommendedName>
</protein>
<evidence type="ECO:0000256" key="3">
    <source>
        <dbReference type="ARBA" id="ARBA00022670"/>
    </source>
</evidence>
<keyword evidence="10" id="KW-1133">Transmembrane helix</keyword>
<organism evidence="13 14">
    <name type="scientific">Sporidiobolus salmonicolor</name>
    <name type="common">Yeast-like fungus</name>
    <name type="synonym">Sporobolomyces salmonicolor</name>
    <dbReference type="NCBI Taxonomy" id="5005"/>
    <lineage>
        <taxon>Eukaryota</taxon>
        <taxon>Fungi</taxon>
        <taxon>Dikarya</taxon>
        <taxon>Basidiomycota</taxon>
        <taxon>Pucciniomycotina</taxon>
        <taxon>Microbotryomycetes</taxon>
        <taxon>Sporidiobolales</taxon>
        <taxon>Sporidiobolaceae</taxon>
        <taxon>Sporobolomyces</taxon>
    </lineage>
</organism>
<keyword evidence="14" id="KW-1185">Reference proteome</keyword>
<gene>
    <name evidence="13" type="primary">SPOSA6832_00175</name>
</gene>
<dbReference type="PANTHER" id="PTHR12147">
    <property type="entry name" value="METALLOPEPTIDASE M28 FAMILY MEMBER"/>
    <property type="match status" value="1"/>
</dbReference>
<evidence type="ECO:0000256" key="7">
    <source>
        <dbReference type="ARBA" id="ARBA00022833"/>
    </source>
</evidence>
<keyword evidence="10" id="KW-0812">Transmembrane</keyword>
<feature type="transmembrane region" description="Helical" evidence="10">
    <location>
        <begin position="635"/>
        <end position="654"/>
    </location>
</feature>
<dbReference type="Gene3D" id="3.40.630.10">
    <property type="entry name" value="Zn peptidases"/>
    <property type="match status" value="2"/>
</dbReference>
<dbReference type="InterPro" id="IPR007484">
    <property type="entry name" value="Peptidase_M28"/>
</dbReference>
<dbReference type="AlphaFoldDB" id="A0A0D6EGN5"/>
<accession>A0A0D6EGN5</accession>
<feature type="transmembrane region" description="Helical" evidence="10">
    <location>
        <begin position="516"/>
        <end position="539"/>
    </location>
</feature>
<keyword evidence="6" id="KW-0256">Endoplasmic reticulum</keyword>
<dbReference type="GO" id="GO:0006508">
    <property type="term" value="P:proteolysis"/>
    <property type="evidence" value="ECO:0007669"/>
    <property type="project" value="UniProtKB-KW"/>
</dbReference>
<comment type="similarity">
    <text evidence="8">Belongs to the peptidase M28 family.</text>
</comment>
<evidence type="ECO:0000259" key="11">
    <source>
        <dbReference type="Pfam" id="PF04389"/>
    </source>
</evidence>
<dbReference type="EMBL" id="CENE01000001">
    <property type="protein sequence ID" value="CEQ38720.1"/>
    <property type="molecule type" value="Genomic_DNA"/>
</dbReference>
<evidence type="ECO:0000256" key="1">
    <source>
        <dbReference type="ARBA" id="ARBA00001947"/>
    </source>
</evidence>
<evidence type="ECO:0000313" key="13">
    <source>
        <dbReference type="EMBL" id="CEQ38720.1"/>
    </source>
</evidence>